<keyword evidence="2" id="KW-1185">Reference proteome</keyword>
<gene>
    <name evidence="1" type="ORF">BIW11_05010</name>
</gene>
<accession>A0A1V9WYJ8</accession>
<dbReference type="InParanoid" id="A0A1V9WYJ8"/>
<protein>
    <submittedName>
        <fullName evidence="1">Uncharacterized protein</fullName>
    </submittedName>
</protein>
<evidence type="ECO:0000313" key="2">
    <source>
        <dbReference type="Proteomes" id="UP000192247"/>
    </source>
</evidence>
<sequence>MATMHRLRMSGDGDGTPLAGPVFLGAGGGVIGGGAVPAPSAGGGLASRRGPPTLAHLSIPAFSGSFDRPCPELMPDRPLPELSELGQLDFTPVCGGLLSKSCSLPARVQQRRKSRLLATSNGGESVNAIIEIEDRSTTRGVTRRRTRRLSVVGQRQTMESYRQSSYGPALATIAVFNR</sequence>
<name>A0A1V9WYJ8_9ACAR</name>
<evidence type="ECO:0000313" key="1">
    <source>
        <dbReference type="EMBL" id="OQR66294.1"/>
    </source>
</evidence>
<reference evidence="1 2" key="1">
    <citation type="journal article" date="2017" name="Gigascience">
        <title>Draft genome of the honey bee ectoparasitic mite, Tropilaelaps mercedesae, is shaped by the parasitic life history.</title>
        <authorList>
            <person name="Dong X."/>
            <person name="Armstrong S.D."/>
            <person name="Xia D."/>
            <person name="Makepeace B.L."/>
            <person name="Darby A.C."/>
            <person name="Kadowaki T."/>
        </authorList>
    </citation>
    <scope>NUCLEOTIDE SEQUENCE [LARGE SCALE GENOMIC DNA]</scope>
    <source>
        <strain evidence="1">Wuxi-XJTLU</strain>
    </source>
</reference>
<proteinExistence type="predicted"/>
<comment type="caution">
    <text evidence="1">The sequence shown here is derived from an EMBL/GenBank/DDBJ whole genome shotgun (WGS) entry which is preliminary data.</text>
</comment>
<dbReference type="EMBL" id="MNPL01033044">
    <property type="protein sequence ID" value="OQR66294.1"/>
    <property type="molecule type" value="Genomic_DNA"/>
</dbReference>
<dbReference type="AlphaFoldDB" id="A0A1V9WYJ8"/>
<dbReference type="Proteomes" id="UP000192247">
    <property type="component" value="Unassembled WGS sequence"/>
</dbReference>
<organism evidence="1 2">
    <name type="scientific">Tropilaelaps mercedesae</name>
    <dbReference type="NCBI Taxonomy" id="418985"/>
    <lineage>
        <taxon>Eukaryota</taxon>
        <taxon>Metazoa</taxon>
        <taxon>Ecdysozoa</taxon>
        <taxon>Arthropoda</taxon>
        <taxon>Chelicerata</taxon>
        <taxon>Arachnida</taxon>
        <taxon>Acari</taxon>
        <taxon>Parasitiformes</taxon>
        <taxon>Mesostigmata</taxon>
        <taxon>Gamasina</taxon>
        <taxon>Dermanyssoidea</taxon>
        <taxon>Laelapidae</taxon>
        <taxon>Tropilaelaps</taxon>
    </lineage>
</organism>